<feature type="region of interest" description="Disordered" evidence="1">
    <location>
        <begin position="1"/>
        <end position="20"/>
    </location>
</feature>
<gene>
    <name evidence="2" type="ORF">SAMN02745193_02792</name>
</gene>
<organism evidence="2 3">
    <name type="scientific">Erythrobacter sanguineus</name>
    <dbReference type="NCBI Taxonomy" id="198312"/>
    <lineage>
        <taxon>Bacteria</taxon>
        <taxon>Pseudomonadati</taxon>
        <taxon>Pseudomonadota</taxon>
        <taxon>Alphaproteobacteria</taxon>
        <taxon>Sphingomonadales</taxon>
        <taxon>Erythrobacteraceae</taxon>
        <taxon>Erythrobacter/Porphyrobacter group</taxon>
        <taxon>Erythrobacter</taxon>
    </lineage>
</organism>
<name>A0A1M7T2B5_9SPHN</name>
<evidence type="ECO:0000256" key="1">
    <source>
        <dbReference type="SAM" id="MobiDB-lite"/>
    </source>
</evidence>
<keyword evidence="3" id="KW-1185">Reference proteome</keyword>
<proteinExistence type="predicted"/>
<evidence type="ECO:0000313" key="2">
    <source>
        <dbReference type="EMBL" id="SHN64802.1"/>
    </source>
</evidence>
<accession>A0A1M7T2B5</accession>
<dbReference type="OrthoDB" id="9789562at2"/>
<dbReference type="EMBL" id="FRDF01000018">
    <property type="protein sequence ID" value="SHN64802.1"/>
    <property type="molecule type" value="Genomic_DNA"/>
</dbReference>
<dbReference type="Proteomes" id="UP000184391">
    <property type="component" value="Unassembled WGS sequence"/>
</dbReference>
<feature type="compositionally biased region" description="Basic and acidic residues" evidence="1">
    <location>
        <begin position="9"/>
        <end position="18"/>
    </location>
</feature>
<dbReference type="RefSeq" id="WP_158093688.1">
    <property type="nucleotide sequence ID" value="NZ_FRDF01000018.1"/>
</dbReference>
<protein>
    <submittedName>
        <fullName evidence="2">Uncharacterized protein</fullName>
    </submittedName>
</protein>
<sequence length="55" mass="6057">MSVTQSADDTGRLEEPMPRLETMPFDKANIETACRFVAEVCGQSLVTVALDVVRQ</sequence>
<reference evidence="3" key="1">
    <citation type="submission" date="2016-12" db="EMBL/GenBank/DDBJ databases">
        <authorList>
            <person name="Varghese N."/>
            <person name="Submissions S."/>
        </authorList>
    </citation>
    <scope>NUCLEOTIDE SEQUENCE [LARGE SCALE GENOMIC DNA]</scope>
    <source>
        <strain evidence="3">DSM 11032</strain>
    </source>
</reference>
<evidence type="ECO:0000313" key="3">
    <source>
        <dbReference type="Proteomes" id="UP000184391"/>
    </source>
</evidence>
<dbReference type="AlphaFoldDB" id="A0A1M7T2B5"/>